<organism evidence="1 2">
    <name type="scientific">Paraburkholderia hospita</name>
    <dbReference type="NCBI Taxonomy" id="169430"/>
    <lineage>
        <taxon>Bacteria</taxon>
        <taxon>Pseudomonadati</taxon>
        <taxon>Pseudomonadota</taxon>
        <taxon>Betaproteobacteria</taxon>
        <taxon>Burkholderiales</taxon>
        <taxon>Burkholderiaceae</taxon>
        <taxon>Paraburkholderia</taxon>
    </lineage>
</organism>
<dbReference type="Proteomes" id="UP000236649">
    <property type="component" value="Chromosome 1"/>
</dbReference>
<accession>A0AAN1J3V2</accession>
<reference evidence="1 2" key="1">
    <citation type="submission" date="2018-01" db="EMBL/GenBank/DDBJ databases">
        <title>Species boundaries and ecological features among Paraburkholderia terrae DSMZ17804T, P. hospita DSMZ17164T and P. caribensis DSMZ13236T.</title>
        <authorList>
            <person name="Pratama A.A."/>
        </authorList>
    </citation>
    <scope>NUCLEOTIDE SEQUENCE [LARGE SCALE GENOMIC DNA]</scope>
    <source>
        <strain evidence="1 2">DSM 17164</strain>
    </source>
</reference>
<gene>
    <name evidence="1" type="ORF">C2L64_00795</name>
</gene>
<dbReference type="EMBL" id="CP026105">
    <property type="protein sequence ID" value="AUT67040.1"/>
    <property type="molecule type" value="Genomic_DNA"/>
</dbReference>
<evidence type="ECO:0000313" key="1">
    <source>
        <dbReference type="EMBL" id="AUT67040.1"/>
    </source>
</evidence>
<evidence type="ECO:0000313" key="2">
    <source>
        <dbReference type="Proteomes" id="UP000236649"/>
    </source>
</evidence>
<name>A0AAN1J3V2_9BURK</name>
<dbReference type="GeneID" id="55526879"/>
<sequence length="455" mass="51711">MEEQTVPEKALQKWFEGKAEDCELRDCIENLEVLQQKTDALEKEGRHTDKANLAGLKRALRICDFLYTAKLLSANRSVAPADSNQMRPDLVLFTESAHYILVELKTQPGPERQGVQELLAYSAAMKMQMPYVNDFVYIIVADQWDDLLWYGVRSLILDGKHVLPLRGTKNAFDNQGPGDAQPSFSLSIVLELFDFDFTQHFEPLYALVPHTIAVDRFRRNPRFCVPMAESLDSLDRYFVGLAKAAVADCEKLFQTGFALIWSNQTGPTSEIVSLTLATVSQHWMLSEHAPDEFRTMKPGKPAGLEKLIISEAREARKLAMRGRHERDVFEWDSASEDVSRYFPQNDFSFDVIARHQVGAFETEMWRKGVTRSLFDFGSPLSLSLFLQDLVRTGLIHLGELRYFLTFGELAEFIRTGGAGSVGRPQSLWNFYDLMLAFDEFKVTRPGVQWNPDTAA</sequence>
<dbReference type="AlphaFoldDB" id="A0AAN1J3V2"/>
<protein>
    <submittedName>
        <fullName evidence="1">Uncharacterized protein</fullName>
    </submittedName>
</protein>
<proteinExistence type="predicted"/>
<dbReference type="KEGG" id="phs:C2L64_00795"/>
<dbReference type="RefSeq" id="WP_090834898.1">
    <property type="nucleotide sequence ID" value="NZ_CADFGJ010000002.1"/>
</dbReference>